<accession>A0A4D5XF60</accession>
<proteinExistence type="predicted"/>
<dbReference type="EMBL" id="MK500470">
    <property type="protein sequence ID" value="QBK90225.1"/>
    <property type="molecule type" value="Genomic_DNA"/>
</dbReference>
<gene>
    <name evidence="1" type="ORF">LCPAC102_01380</name>
</gene>
<reference evidence="1" key="1">
    <citation type="journal article" date="2019" name="MBio">
        <title>Virus Genomes from Deep Sea Sediments Expand the Ocean Megavirome and Support Independent Origins of Viral Gigantism.</title>
        <authorList>
            <person name="Backstrom D."/>
            <person name="Yutin N."/>
            <person name="Jorgensen S.L."/>
            <person name="Dharamshi J."/>
            <person name="Homa F."/>
            <person name="Zaremba-Niedwiedzka K."/>
            <person name="Spang A."/>
            <person name="Wolf Y.I."/>
            <person name="Koonin E.V."/>
            <person name="Ettema T.J."/>
        </authorList>
    </citation>
    <scope>NUCLEOTIDE SEQUENCE</scope>
</reference>
<protein>
    <submittedName>
        <fullName evidence="1">Uncharacterized protein</fullName>
    </submittedName>
</protein>
<sequence length="726" mass="85496">MVDNELNVYKYKIITNPHHPEIQSTYKKIKELIYSDNFSIISKTYNLVSNGIIIEIFKIVVPFEISGINSTIRMNLEKLISNINYICLDYSITIDEIDMQQVPKIKKIIKEYIMRELNVDILYIQVSVYDTNITFTPIDKYYKNIYIKNNILHELDYDEIKTYELISTDTLTPYASQLTHPTDNSKLYKVYKKLFLIKSSNNIYADDIEKVDLIKDQLINLRENGYISLPTPYKELSKKEIHIGAEVILEWGGYLERVEPIIVAKLNTNIYGIPEIWIQHAIDNICDNKLPLYQFNAPSEWIVNTKGWLDDSYIYKLKYFVISSYLEIIKIYPILQCTLSSINVISKVKICGQFPNKNSFDLFMNKLSIKIKLFINNKKNNVNMKSFNEYDDAIVFRWKLETSYDDIKSIIFNTTYKYYVIYETPNYVDIPHYNKNELDIIKEECIYQLNLNYASILNTSNINNDGYNTKNMNLIELLSLFPVEYKNGNYVLISIKDFIKNKDLYIGDDMYVNPYTNVIYPYSYGIKYFNEMINGYFSTPTKFLSGILNKFPYMPMVNINIGSLLMNKYNIDDIISEKLSDNIMYSFEIAINTDNLYVPKDNVILHKFRNNKIGRKRIEIKLSHNYRKDLNNYSLILPSKDPGYIFPLFDIILPKNVYNEMELYKYVNNIWKHGILLSLWGKHIYTQTKKLSISFLRLHPFIVESFENTTKGINTILKLNHILNNS</sequence>
<organism evidence="1">
    <name type="scientific">Pithovirus LCPAC102</name>
    <dbReference type="NCBI Taxonomy" id="2506587"/>
    <lineage>
        <taxon>Viruses</taxon>
        <taxon>Pithoviruses</taxon>
    </lineage>
</organism>
<name>A0A4D5XF60_9VIRU</name>
<evidence type="ECO:0000313" key="1">
    <source>
        <dbReference type="EMBL" id="QBK90225.1"/>
    </source>
</evidence>